<keyword evidence="1" id="KW-0808">Transferase</keyword>
<dbReference type="Pfam" id="PF13704">
    <property type="entry name" value="Glyco_tranf_2_4"/>
    <property type="match status" value="1"/>
</dbReference>
<dbReference type="GO" id="GO:0016740">
    <property type="term" value="F:transferase activity"/>
    <property type="evidence" value="ECO:0007669"/>
    <property type="project" value="UniProtKB-KW"/>
</dbReference>
<organism evidence="1 2">
    <name type="scientific">Donghicola eburneus</name>
    <dbReference type="NCBI Taxonomy" id="393278"/>
    <lineage>
        <taxon>Bacteria</taxon>
        <taxon>Pseudomonadati</taxon>
        <taxon>Pseudomonadota</taxon>
        <taxon>Alphaproteobacteria</taxon>
        <taxon>Rhodobacterales</taxon>
        <taxon>Roseobacteraceae</taxon>
        <taxon>Donghicola</taxon>
    </lineage>
</organism>
<evidence type="ECO:0000313" key="1">
    <source>
        <dbReference type="EMBL" id="SCM67655.1"/>
    </source>
</evidence>
<keyword evidence="2" id="KW-1185">Reference proteome</keyword>
<dbReference type="AlphaFoldDB" id="A0A1M4N0V2"/>
<gene>
    <name evidence="1" type="ORF">KARMA_1857</name>
</gene>
<protein>
    <submittedName>
        <fullName evidence="1">Putative glycosyl transferase family 2</fullName>
    </submittedName>
</protein>
<proteinExistence type="predicted"/>
<name>A0A1M4N0V2_9RHOB</name>
<reference evidence="2" key="1">
    <citation type="submission" date="2016-09" db="EMBL/GenBank/DDBJ databases">
        <authorList>
            <person name="Wibberg D."/>
        </authorList>
    </citation>
    <scope>NUCLEOTIDE SEQUENCE [LARGE SCALE GENOMIC DNA]</scope>
</reference>
<sequence>MRILCVSTQRNEGPFLLEWIAHLRACGITDLLVYSNDCDDGSDALLDLLQDQGVLTHIKQDVPEGESVQWTALRAAWKHPLRKEVDWALCCDVDEFPVIKVGEGRFSDLLNTVLEEFDAMVLPWRLFGANGVNRFVDAPVTEQFRMAQRPDALWPVAATFFKTIFRVNGPFNQFGVHRPKQKAEAKAGLPVIVDGAGRRLPEAFVRNVKRLSLFGTPMGRNLAEINHYSLRSAESFLIKRDRGLPNRTEKAIDLAYWVERNFNETTESDVDRVAGQRAAELEQLKSLAGVSEAHDTAVAWHKERFQNLITTEEGHRLFSQLLLASGSTTPSPESARQMVDWFQTAYRRSLDLSS</sequence>
<dbReference type="EMBL" id="FMJB01000047">
    <property type="protein sequence ID" value="SCM67655.1"/>
    <property type="molecule type" value="Genomic_DNA"/>
</dbReference>
<dbReference type="Proteomes" id="UP000184085">
    <property type="component" value="Unassembled WGS sequence"/>
</dbReference>
<evidence type="ECO:0000313" key="2">
    <source>
        <dbReference type="Proteomes" id="UP000184085"/>
    </source>
</evidence>
<accession>A0A1M4N0V2</accession>
<dbReference type="RefSeq" id="WP_072706298.1">
    <property type="nucleotide sequence ID" value="NZ_FMJB01000047.1"/>
</dbReference>